<dbReference type="Pfam" id="PF08585">
    <property type="entry name" value="RMI1_N_C"/>
    <property type="match status" value="1"/>
</dbReference>
<evidence type="ECO:0000256" key="2">
    <source>
        <dbReference type="ARBA" id="ARBA00018987"/>
    </source>
</evidence>
<dbReference type="EMBL" id="CAJPDS010000025">
    <property type="protein sequence ID" value="CAF9920102.1"/>
    <property type="molecule type" value="Genomic_DNA"/>
</dbReference>
<feature type="domain" description="RecQ mediated genome instability protein 1 OB-fold" evidence="3">
    <location>
        <begin position="71"/>
        <end position="216"/>
    </location>
</feature>
<dbReference type="PANTHER" id="PTHR14790">
    <property type="entry name" value="RECQ-MEDIATED GENOME INSTABILITY PROTEIN 1 RMI1"/>
    <property type="match status" value="1"/>
</dbReference>
<dbReference type="Proteomes" id="UP000664521">
    <property type="component" value="Unassembled WGS sequence"/>
</dbReference>
<dbReference type="GO" id="GO:0000724">
    <property type="term" value="P:double-strand break repair via homologous recombination"/>
    <property type="evidence" value="ECO:0007669"/>
    <property type="project" value="TreeGrafter"/>
</dbReference>
<sequence>MAAFPSGLTSQIAQQLKSTKSLEPTATWLAAFLRTQKSTTPLQALVSTALFRLLASDITQNLERTPSACLPPDVCNVNIKERSLSGPIVVQVLGIDDMSKSRWEQIEAIEALERGEGTKGREIIRLPSTEDEGSASTSVQKGGGPHKLLLQDPQGLRVYGIELKDVEGVALGMHIGCKLVLEGTIVARGILLLEPRTTSLLGGRIEHLHKAWKENRKRDLKAAIQDNSGSARAGN</sequence>
<evidence type="ECO:0000313" key="5">
    <source>
        <dbReference type="EMBL" id="CAF9920102.1"/>
    </source>
</evidence>
<reference evidence="5" key="1">
    <citation type="submission" date="2021-03" db="EMBL/GenBank/DDBJ databases">
        <authorList>
            <person name="Tagirdzhanova G."/>
        </authorList>
    </citation>
    <scope>NUCLEOTIDE SEQUENCE</scope>
</reference>
<dbReference type="InterPro" id="IPR042470">
    <property type="entry name" value="RMI1_N_C_sf"/>
</dbReference>
<evidence type="ECO:0000259" key="4">
    <source>
        <dbReference type="Pfam" id="PF21000"/>
    </source>
</evidence>
<evidence type="ECO:0000256" key="1">
    <source>
        <dbReference type="ARBA" id="ARBA00006395"/>
    </source>
</evidence>
<organism evidence="5 6">
    <name type="scientific">Heterodermia speciosa</name>
    <dbReference type="NCBI Taxonomy" id="116794"/>
    <lineage>
        <taxon>Eukaryota</taxon>
        <taxon>Fungi</taxon>
        <taxon>Dikarya</taxon>
        <taxon>Ascomycota</taxon>
        <taxon>Pezizomycotina</taxon>
        <taxon>Lecanoromycetes</taxon>
        <taxon>OSLEUM clade</taxon>
        <taxon>Lecanoromycetidae</taxon>
        <taxon>Caliciales</taxon>
        <taxon>Physciaceae</taxon>
        <taxon>Heterodermia</taxon>
    </lineage>
</organism>
<dbReference type="GO" id="GO:0031422">
    <property type="term" value="C:RecQ family helicase-topoisomerase III complex"/>
    <property type="evidence" value="ECO:0007669"/>
    <property type="project" value="TreeGrafter"/>
</dbReference>
<dbReference type="GO" id="GO:0000712">
    <property type="term" value="P:resolution of meiotic recombination intermediates"/>
    <property type="evidence" value="ECO:0007669"/>
    <property type="project" value="TreeGrafter"/>
</dbReference>
<dbReference type="Gene3D" id="2.40.50.770">
    <property type="entry name" value="RecQ-mediated genome instability protein Rmi1, C-terminal domain"/>
    <property type="match status" value="1"/>
</dbReference>
<accession>A0A8H3FCF1</accession>
<name>A0A8H3FCF1_9LECA</name>
<dbReference type="InterPro" id="IPR049363">
    <property type="entry name" value="RMI1_N"/>
</dbReference>
<gene>
    <name evidence="5" type="ORF">HETSPECPRED_004162</name>
</gene>
<keyword evidence="6" id="KW-1185">Reference proteome</keyword>
<proteinExistence type="inferred from homology"/>
<comment type="caution">
    <text evidence="5">The sequence shown here is derived from an EMBL/GenBank/DDBJ whole genome shotgun (WGS) entry which is preliminary data.</text>
</comment>
<dbReference type="SMART" id="SM01161">
    <property type="entry name" value="DUF1767"/>
    <property type="match status" value="1"/>
</dbReference>
<feature type="domain" description="RMI1 N-terminal" evidence="4">
    <location>
        <begin position="16"/>
        <end position="59"/>
    </location>
</feature>
<dbReference type="GO" id="GO:0016604">
    <property type="term" value="C:nuclear body"/>
    <property type="evidence" value="ECO:0007669"/>
    <property type="project" value="TreeGrafter"/>
</dbReference>
<dbReference type="InterPro" id="IPR013894">
    <property type="entry name" value="RMI1_OB"/>
</dbReference>
<protein>
    <recommendedName>
        <fullName evidence="2">RecQ-mediated genome instability protein 1</fullName>
    </recommendedName>
</protein>
<evidence type="ECO:0000259" key="3">
    <source>
        <dbReference type="Pfam" id="PF08585"/>
    </source>
</evidence>
<dbReference type="PANTHER" id="PTHR14790:SF15">
    <property type="entry name" value="RECQ-MEDIATED GENOME INSTABILITY PROTEIN 1"/>
    <property type="match status" value="1"/>
</dbReference>
<dbReference type="Pfam" id="PF21000">
    <property type="entry name" value="RMI1_N_N"/>
    <property type="match status" value="1"/>
</dbReference>
<dbReference type="OrthoDB" id="341511at2759"/>
<evidence type="ECO:0000313" key="6">
    <source>
        <dbReference type="Proteomes" id="UP000664521"/>
    </source>
</evidence>
<comment type="similarity">
    <text evidence="1">Belongs to the RMI1 family.</text>
</comment>
<dbReference type="AlphaFoldDB" id="A0A8H3FCF1"/>